<keyword evidence="2" id="KW-1185">Reference proteome</keyword>
<dbReference type="Proteomes" id="UP001055879">
    <property type="component" value="Linkage Group LG01"/>
</dbReference>
<comment type="caution">
    <text evidence="1">The sequence shown here is derived from an EMBL/GenBank/DDBJ whole genome shotgun (WGS) entry which is preliminary data.</text>
</comment>
<dbReference type="EMBL" id="CM042047">
    <property type="protein sequence ID" value="KAI3769914.1"/>
    <property type="molecule type" value="Genomic_DNA"/>
</dbReference>
<evidence type="ECO:0000313" key="1">
    <source>
        <dbReference type="EMBL" id="KAI3769914.1"/>
    </source>
</evidence>
<proteinExistence type="predicted"/>
<sequence length="265" mass="29309">MASSTIAFSSGQNLGFLRFCTEVDLAITADLQRLPVERHGVGSHFFLVWKQRRWDYCGGSESSLNEVPSMLRGCALKRVACWLEAVNAGSLANIPHRTLLQTLSPPSRIAGNPSLPLFKVLHGGCLFFVKEVDLAITADLKRLPVERHGVGSKGVGTCFQVLRQIWMKAFERLRRVEMGLISTFLGFSGFGIGVSAGLVIGCYLFIYFQPTDVKAICKTAKDIAKEQVPKYKIDLVEFETLTLGSLPPTFQGNVLRLLWLPRASF</sequence>
<reference evidence="1 2" key="2">
    <citation type="journal article" date="2022" name="Mol. Ecol. Resour.">
        <title>The genomes of chicory, endive, great burdock and yacon provide insights into Asteraceae paleo-polyploidization history and plant inulin production.</title>
        <authorList>
            <person name="Fan W."/>
            <person name="Wang S."/>
            <person name="Wang H."/>
            <person name="Wang A."/>
            <person name="Jiang F."/>
            <person name="Liu H."/>
            <person name="Zhao H."/>
            <person name="Xu D."/>
            <person name="Zhang Y."/>
        </authorList>
    </citation>
    <scope>NUCLEOTIDE SEQUENCE [LARGE SCALE GENOMIC DNA]</scope>
    <source>
        <strain evidence="2">cv. Niubang</strain>
    </source>
</reference>
<organism evidence="1 2">
    <name type="scientific">Arctium lappa</name>
    <name type="common">Greater burdock</name>
    <name type="synonym">Lappa major</name>
    <dbReference type="NCBI Taxonomy" id="4217"/>
    <lineage>
        <taxon>Eukaryota</taxon>
        <taxon>Viridiplantae</taxon>
        <taxon>Streptophyta</taxon>
        <taxon>Embryophyta</taxon>
        <taxon>Tracheophyta</taxon>
        <taxon>Spermatophyta</taxon>
        <taxon>Magnoliopsida</taxon>
        <taxon>eudicotyledons</taxon>
        <taxon>Gunneridae</taxon>
        <taxon>Pentapetalae</taxon>
        <taxon>asterids</taxon>
        <taxon>campanulids</taxon>
        <taxon>Asterales</taxon>
        <taxon>Asteraceae</taxon>
        <taxon>Carduoideae</taxon>
        <taxon>Cardueae</taxon>
        <taxon>Arctiinae</taxon>
        <taxon>Arctium</taxon>
    </lineage>
</organism>
<accession>A0ACB9FF08</accession>
<reference evidence="2" key="1">
    <citation type="journal article" date="2022" name="Mol. Ecol. Resour.">
        <title>The genomes of chicory, endive, great burdock and yacon provide insights into Asteraceae palaeo-polyploidization history and plant inulin production.</title>
        <authorList>
            <person name="Fan W."/>
            <person name="Wang S."/>
            <person name="Wang H."/>
            <person name="Wang A."/>
            <person name="Jiang F."/>
            <person name="Liu H."/>
            <person name="Zhao H."/>
            <person name="Xu D."/>
            <person name="Zhang Y."/>
        </authorList>
    </citation>
    <scope>NUCLEOTIDE SEQUENCE [LARGE SCALE GENOMIC DNA]</scope>
    <source>
        <strain evidence="2">cv. Niubang</strain>
    </source>
</reference>
<protein>
    <submittedName>
        <fullName evidence="1">Uncharacterized protein</fullName>
    </submittedName>
</protein>
<evidence type="ECO:0000313" key="2">
    <source>
        <dbReference type="Proteomes" id="UP001055879"/>
    </source>
</evidence>
<gene>
    <name evidence="1" type="ORF">L6452_01028</name>
</gene>
<name>A0ACB9FF08_ARCLA</name>